<keyword evidence="2" id="KW-1003">Cell membrane</keyword>
<evidence type="ECO:0000256" key="5">
    <source>
        <dbReference type="ARBA" id="ARBA00023136"/>
    </source>
</evidence>
<dbReference type="GO" id="GO:0022857">
    <property type="term" value="F:transmembrane transporter activity"/>
    <property type="evidence" value="ECO:0007669"/>
    <property type="project" value="TreeGrafter"/>
</dbReference>
<reference evidence="9" key="2">
    <citation type="journal article" date="2021" name="PeerJ">
        <title>Extensive microbial diversity within the chicken gut microbiome revealed by metagenomics and culture.</title>
        <authorList>
            <person name="Gilroy R."/>
            <person name="Ravi A."/>
            <person name="Getino M."/>
            <person name="Pursley I."/>
            <person name="Horton D.L."/>
            <person name="Alikhan N.F."/>
            <person name="Baker D."/>
            <person name="Gharbi K."/>
            <person name="Hall N."/>
            <person name="Watson M."/>
            <person name="Adriaenssens E.M."/>
            <person name="Foster-Nyarko E."/>
            <person name="Jarju S."/>
            <person name="Secka A."/>
            <person name="Antonio M."/>
            <person name="Oren A."/>
            <person name="Chaudhuri R.R."/>
            <person name="La Ragione R."/>
            <person name="Hildebrand F."/>
            <person name="Pallen M.J."/>
        </authorList>
    </citation>
    <scope>NUCLEOTIDE SEQUENCE</scope>
    <source>
        <strain evidence="9">CHK183-6373</strain>
    </source>
</reference>
<keyword evidence="3 7" id="KW-0812">Transmembrane</keyword>
<reference evidence="9" key="1">
    <citation type="submission" date="2020-10" db="EMBL/GenBank/DDBJ databases">
        <authorList>
            <person name="Gilroy R."/>
        </authorList>
    </citation>
    <scope>NUCLEOTIDE SEQUENCE</scope>
    <source>
        <strain evidence="9">CHK183-6373</strain>
    </source>
</reference>
<organism evidence="9 10">
    <name type="scientific">Candidatus Ornithocaccomicrobium faecavium</name>
    <dbReference type="NCBI Taxonomy" id="2840890"/>
    <lineage>
        <taxon>Bacteria</taxon>
        <taxon>Bacillati</taxon>
        <taxon>Bacillota</taxon>
        <taxon>Clostridia</taxon>
        <taxon>Candidatus Ornithocaccomicrobium</taxon>
    </lineage>
</organism>
<feature type="domain" description="ABC3 transporter permease C-terminal" evidence="8">
    <location>
        <begin position="806"/>
        <end position="926"/>
    </location>
</feature>
<accession>A0A9D1P8Q6</accession>
<gene>
    <name evidence="9" type="ORF">IAA64_11190</name>
</gene>
<feature type="domain" description="ABC3 transporter permease C-terminal" evidence="8">
    <location>
        <begin position="307"/>
        <end position="421"/>
    </location>
</feature>
<comment type="similarity">
    <text evidence="6">Belongs to the ABC-4 integral membrane protein family.</text>
</comment>
<feature type="transmembrane region" description="Helical" evidence="7">
    <location>
        <begin position="478"/>
        <end position="509"/>
    </location>
</feature>
<feature type="transmembrane region" description="Helical" evidence="7">
    <location>
        <begin position="844"/>
        <end position="867"/>
    </location>
</feature>
<evidence type="ECO:0000256" key="2">
    <source>
        <dbReference type="ARBA" id="ARBA00022475"/>
    </source>
</evidence>
<keyword evidence="4 7" id="KW-1133">Transmembrane helix</keyword>
<dbReference type="AlphaFoldDB" id="A0A9D1P8Q6"/>
<keyword evidence="5 7" id="KW-0472">Membrane</keyword>
<feature type="transmembrane region" description="Helical" evidence="7">
    <location>
        <begin position="395"/>
        <end position="416"/>
    </location>
</feature>
<dbReference type="PANTHER" id="PTHR30572:SF4">
    <property type="entry name" value="ABC TRANSPORTER PERMEASE YTRF"/>
    <property type="match status" value="1"/>
</dbReference>
<evidence type="ECO:0000259" key="8">
    <source>
        <dbReference type="Pfam" id="PF02687"/>
    </source>
</evidence>
<feature type="transmembrane region" description="Helical" evidence="7">
    <location>
        <begin position="437"/>
        <end position="458"/>
    </location>
</feature>
<feature type="transmembrane region" description="Helical" evidence="7">
    <location>
        <begin position="530"/>
        <end position="549"/>
    </location>
</feature>
<evidence type="ECO:0000256" key="3">
    <source>
        <dbReference type="ARBA" id="ARBA00022692"/>
    </source>
</evidence>
<evidence type="ECO:0000256" key="4">
    <source>
        <dbReference type="ARBA" id="ARBA00022989"/>
    </source>
</evidence>
<name>A0A9D1P8Q6_9FIRM</name>
<dbReference type="InterPro" id="IPR003838">
    <property type="entry name" value="ABC3_permease_C"/>
</dbReference>
<evidence type="ECO:0000256" key="6">
    <source>
        <dbReference type="ARBA" id="ARBA00038076"/>
    </source>
</evidence>
<dbReference type="GO" id="GO:0005886">
    <property type="term" value="C:plasma membrane"/>
    <property type="evidence" value="ECO:0007669"/>
    <property type="project" value="UniProtKB-SubCell"/>
</dbReference>
<feature type="transmembrane region" description="Helical" evidence="7">
    <location>
        <begin position="902"/>
        <end position="923"/>
    </location>
</feature>
<comment type="caution">
    <text evidence="9">The sequence shown here is derived from an EMBL/GenBank/DDBJ whole genome shotgun (WGS) entry which is preliminary data.</text>
</comment>
<proteinExistence type="inferred from homology"/>
<evidence type="ECO:0000256" key="7">
    <source>
        <dbReference type="SAM" id="Phobius"/>
    </source>
</evidence>
<dbReference type="Proteomes" id="UP000886884">
    <property type="component" value="Unassembled WGS sequence"/>
</dbReference>
<feature type="transmembrane region" description="Helical" evidence="7">
    <location>
        <begin position="343"/>
        <end position="375"/>
    </location>
</feature>
<feature type="transmembrane region" description="Helical" evidence="7">
    <location>
        <begin position="800"/>
        <end position="823"/>
    </location>
</feature>
<dbReference type="Pfam" id="PF02687">
    <property type="entry name" value="FtsX"/>
    <property type="match status" value="2"/>
</dbReference>
<evidence type="ECO:0000313" key="10">
    <source>
        <dbReference type="Proteomes" id="UP000886884"/>
    </source>
</evidence>
<comment type="subcellular location">
    <subcellularLocation>
        <location evidence="1">Cell membrane</location>
        <topology evidence="1">Multi-pass membrane protein</topology>
    </subcellularLocation>
</comment>
<protein>
    <submittedName>
        <fullName evidence="9">FtsX-like permease family protein</fullName>
    </submittedName>
</protein>
<sequence length="937" mass="104450">MIRFVIRKMLNKKWMVLALLVGNILLVSITAGNPMYTRAVLQRTLTRNLETYLVENNAYPGLITIRTSGASKDGVLLRQYSQSAQIASERFGLPAAEQVNVLNITAAQNELLIPREDAADNAISLGMMTDLPEHSELVAGEFYSEAGIGEDGVLDAVLSERALIELNLLLGDEMVFPEVLDLQGNPIRIRIAGVFRNRSNEDIYWVRTPSSYQDICFIAPALFEEYFLQGDEFAYGVNASYYVMLDYTAMRGDEARQYLDVADAYRAELNGRTIQNYRDNFTATLTDYLEIAQKVNVTLWVLQTPIFALLAAFIFMVSRQMLEMEQNEIAVIKSRGAGRGQIFAIYLIESLLISLLAFAIGIPLGAYICQVIGSANAFLEFVRRSALPVEVHADALLFAGAASLLSIVAMVLPAVRYAKTSIVNHKQRKNRRSGTPVWQKFGLDILLLAVSLYGLYTFNNQKDILAQRVLEGAALDPLLFLSSSLFMIGAGLLMVRVLPLVVWLIFSLFKRLWSPALYASFLRVLRTRSSQGFIMVFLIMTIALGVFNAQAARTINQNMEDNLYYTIGADIVLQESWDNNSAQVADDPSLELIYDEPDYNRYTELKGQGIAALAQVYINRSATMSVPGGTLRDIQVMGIHTKDFGETAWFKDSLSDIHWYYYLNAISQNSRAVLLSRNFQTEYGYALGDAINYRNSNGDSVRGIIYGFVDYFPGYVPVSYARGSDGLYQEKQNYLIVAHLAQIQASWGVTPYQIWIKNEAGSAYIYDFAEENDIAYAQFRDSAAELVEQKNDPVLQGTNGILTVGFIVVLLLCTVGFLIYWILSIQSRALQFGIFRAMGMSMREVISMLLNEQLFISGLSIAVGALVGHLTARLYMPLIQLAYAASDNALPLEVVRYAADDIRLFSVVGGMILVCMIILGVLISRMKIAQALKLGED</sequence>
<dbReference type="PANTHER" id="PTHR30572">
    <property type="entry name" value="MEMBRANE COMPONENT OF TRANSPORTER-RELATED"/>
    <property type="match status" value="1"/>
</dbReference>
<evidence type="ECO:0000256" key="1">
    <source>
        <dbReference type="ARBA" id="ARBA00004651"/>
    </source>
</evidence>
<dbReference type="EMBL" id="DVOT01000205">
    <property type="protein sequence ID" value="HIV28529.1"/>
    <property type="molecule type" value="Genomic_DNA"/>
</dbReference>
<dbReference type="InterPro" id="IPR050250">
    <property type="entry name" value="Macrolide_Exporter_MacB"/>
</dbReference>
<feature type="transmembrane region" description="Helical" evidence="7">
    <location>
        <begin position="297"/>
        <end position="317"/>
    </location>
</feature>
<evidence type="ECO:0000313" key="9">
    <source>
        <dbReference type="EMBL" id="HIV28529.1"/>
    </source>
</evidence>